<reference evidence="2 3" key="1">
    <citation type="submission" date="2016-10" db="EMBL/GenBank/DDBJ databases">
        <authorList>
            <person name="de Groot N.N."/>
        </authorList>
    </citation>
    <scope>NUCLEOTIDE SEQUENCE [LARGE SCALE GENOMIC DNA]</scope>
    <source>
        <strain evidence="2 3">DSM 17073</strain>
    </source>
</reference>
<reference evidence="1 4" key="2">
    <citation type="submission" date="2019-07" db="EMBL/GenBank/DDBJ databases">
        <title>Whole genome shotgun sequence of Halolactibacillus halophilus NBRC 100868.</title>
        <authorList>
            <person name="Hosoyama A."/>
            <person name="Uohara A."/>
            <person name="Ohji S."/>
            <person name="Ichikawa N."/>
        </authorList>
    </citation>
    <scope>NUCLEOTIDE SEQUENCE [LARGE SCALE GENOMIC DNA]</scope>
    <source>
        <strain evidence="1 4">NBRC 100868</strain>
    </source>
</reference>
<dbReference type="Proteomes" id="UP000321547">
    <property type="component" value="Unassembled WGS sequence"/>
</dbReference>
<dbReference type="STRING" id="306540.SAMN05421839_12221"/>
<dbReference type="Proteomes" id="UP000242243">
    <property type="component" value="Unassembled WGS sequence"/>
</dbReference>
<dbReference type="Gene3D" id="1.10.10.10">
    <property type="entry name" value="Winged helix-like DNA-binding domain superfamily/Winged helix DNA-binding domain"/>
    <property type="match status" value="1"/>
</dbReference>
<evidence type="ECO:0000313" key="2">
    <source>
        <dbReference type="EMBL" id="SFP46399.1"/>
    </source>
</evidence>
<dbReference type="AlphaFoldDB" id="A0A1I5QJG9"/>
<dbReference type="OrthoDB" id="9788770at2"/>
<dbReference type="InterPro" id="IPR036390">
    <property type="entry name" value="WH_DNA-bd_sf"/>
</dbReference>
<keyword evidence="4" id="KW-1185">Reference proteome</keyword>
<proteinExistence type="predicted"/>
<evidence type="ECO:0000313" key="3">
    <source>
        <dbReference type="Proteomes" id="UP000242243"/>
    </source>
</evidence>
<dbReference type="EMBL" id="BJWI01000017">
    <property type="protein sequence ID" value="GEM01827.1"/>
    <property type="molecule type" value="Genomic_DNA"/>
</dbReference>
<dbReference type="SUPFAM" id="SSF46785">
    <property type="entry name" value="Winged helix' DNA-binding domain"/>
    <property type="match status" value="1"/>
</dbReference>
<dbReference type="InterPro" id="IPR036388">
    <property type="entry name" value="WH-like_DNA-bd_sf"/>
</dbReference>
<accession>A0A1I5QJG9</accession>
<sequence>MTDMNDVGKVIFDKKTMQILKVTNDQALTTKEISKRVGLPTSALYYPIKKLLDINALKIEKEKQVKNLTEYYYTSKHLQGNAVSVEGDILKQNEPAIIQSFLFEVHKATQRLSEDLTAFDSGADKMESTAELSYLSKKLSFNQWKEVNEKIRSLIQDYEENDPQEENAYTFLVASYRDEDE</sequence>
<protein>
    <submittedName>
        <fullName evidence="1">Transcriptional regulator</fullName>
    </submittedName>
</protein>
<evidence type="ECO:0000313" key="4">
    <source>
        <dbReference type="Proteomes" id="UP000321547"/>
    </source>
</evidence>
<dbReference type="EMBL" id="FOXC01000022">
    <property type="protein sequence ID" value="SFP46399.1"/>
    <property type="molecule type" value="Genomic_DNA"/>
</dbReference>
<gene>
    <name evidence="1" type="ORF">HHA03_13590</name>
    <name evidence="2" type="ORF">SAMN05421839_12221</name>
</gene>
<dbReference type="RefSeq" id="WP_089832385.1">
    <property type="nucleotide sequence ID" value="NZ_BJWI01000017.1"/>
</dbReference>
<organism evidence="2 3">
    <name type="scientific">Halolactibacillus halophilus</name>
    <dbReference type="NCBI Taxonomy" id="306540"/>
    <lineage>
        <taxon>Bacteria</taxon>
        <taxon>Bacillati</taxon>
        <taxon>Bacillota</taxon>
        <taxon>Bacilli</taxon>
        <taxon>Bacillales</taxon>
        <taxon>Bacillaceae</taxon>
        <taxon>Halolactibacillus</taxon>
    </lineage>
</organism>
<name>A0A1I5QJG9_9BACI</name>
<evidence type="ECO:0000313" key="1">
    <source>
        <dbReference type="EMBL" id="GEM01827.1"/>
    </source>
</evidence>